<proteinExistence type="predicted"/>
<accession>A0A1F6GEY3</accession>
<reference evidence="3 4" key="1">
    <citation type="journal article" date="2016" name="Nat. Commun.">
        <title>Thousands of microbial genomes shed light on interconnected biogeochemical processes in an aquifer system.</title>
        <authorList>
            <person name="Anantharaman K."/>
            <person name="Brown C.T."/>
            <person name="Hug L.A."/>
            <person name="Sharon I."/>
            <person name="Castelle C.J."/>
            <person name="Probst A.J."/>
            <person name="Thomas B.C."/>
            <person name="Singh A."/>
            <person name="Wilkins M.J."/>
            <person name="Karaoz U."/>
            <person name="Brodie E.L."/>
            <person name="Williams K.H."/>
            <person name="Hubbard S.S."/>
            <person name="Banfield J.F."/>
        </authorList>
    </citation>
    <scope>NUCLEOTIDE SEQUENCE [LARGE SCALE GENOMIC DNA]</scope>
</reference>
<dbReference type="Pfam" id="PF17131">
    <property type="entry name" value="LolA_like"/>
    <property type="match status" value="1"/>
</dbReference>
<dbReference type="EMBL" id="MFNE01000010">
    <property type="protein sequence ID" value="OGG96648.1"/>
    <property type="molecule type" value="Genomic_DNA"/>
</dbReference>
<dbReference type="Gene3D" id="2.50.20.10">
    <property type="entry name" value="Lipoprotein localisation LolA/LolB/LppX"/>
    <property type="match status" value="1"/>
</dbReference>
<gene>
    <name evidence="3" type="ORF">A2527_03565</name>
</gene>
<name>A0A1F6GEY3_9PROT</name>
<keyword evidence="1" id="KW-0732">Signal</keyword>
<feature type="domain" description="Uncharacterized protein TP-0789" evidence="2">
    <location>
        <begin position="68"/>
        <end position="263"/>
    </location>
</feature>
<evidence type="ECO:0000259" key="2">
    <source>
        <dbReference type="Pfam" id="PF17131"/>
    </source>
</evidence>
<dbReference type="AlphaFoldDB" id="A0A1F6GEY3"/>
<dbReference type="Proteomes" id="UP000178449">
    <property type="component" value="Unassembled WGS sequence"/>
</dbReference>
<dbReference type="InterPro" id="IPR033399">
    <property type="entry name" value="TP_0789-like"/>
</dbReference>
<dbReference type="STRING" id="1817772.A2527_03565"/>
<organism evidence="3 4">
    <name type="scientific">Candidatus Lambdaproteobacteria bacterium RIFOXYD2_FULL_50_16</name>
    <dbReference type="NCBI Taxonomy" id="1817772"/>
    <lineage>
        <taxon>Bacteria</taxon>
        <taxon>Pseudomonadati</taxon>
        <taxon>Pseudomonadota</taxon>
        <taxon>Candidatus Lambdaproteobacteria</taxon>
    </lineage>
</organism>
<comment type="caution">
    <text evidence="3">The sequence shown here is derived from an EMBL/GenBank/DDBJ whole genome shotgun (WGS) entry which is preliminary data.</text>
</comment>
<sequence length="265" mass="30258">MKKFISLLCMVALALPAMALTPREIVDKADKLDDGETSMAEMTMTLIDKKNQTRVRTIKSFRKDYGDDKKSISFFLSPADVKNTASMGFDYEDEAKEDDNWLYLPALRKVKRIASSNKKDSFMGTDFTYHDMNGLKVGEWEYQMVKDSDMIDGQDCWVIGSMPRKDIAEEVIKDTGYTKRLVWIRKDNFVVVQGKVWVKKGNKIKVLKASDIKQIQGIWTVGKLEMSTYAGDQKEHSTVLSFDNTVYNQGVDDNTFTTSRMEKGL</sequence>
<evidence type="ECO:0000313" key="3">
    <source>
        <dbReference type="EMBL" id="OGG96648.1"/>
    </source>
</evidence>
<evidence type="ECO:0000256" key="1">
    <source>
        <dbReference type="SAM" id="SignalP"/>
    </source>
</evidence>
<feature type="chain" id="PRO_5009524660" description="Uncharacterized protein TP-0789 domain-containing protein" evidence="1">
    <location>
        <begin position="20"/>
        <end position="265"/>
    </location>
</feature>
<protein>
    <recommendedName>
        <fullName evidence="2">Uncharacterized protein TP-0789 domain-containing protein</fullName>
    </recommendedName>
</protein>
<feature type="signal peptide" evidence="1">
    <location>
        <begin position="1"/>
        <end position="19"/>
    </location>
</feature>
<evidence type="ECO:0000313" key="4">
    <source>
        <dbReference type="Proteomes" id="UP000178449"/>
    </source>
</evidence>
<dbReference type="CDD" id="cd16329">
    <property type="entry name" value="LolA_like"/>
    <property type="match status" value="1"/>
</dbReference>